<reference evidence="1" key="1">
    <citation type="submission" date="2021-01" db="EMBL/GenBank/DDBJ databases">
        <title>Whole genome shotgun sequence of Actinocatenispora rupis NBRC 107355.</title>
        <authorList>
            <person name="Komaki H."/>
            <person name="Tamura T."/>
        </authorList>
    </citation>
    <scope>NUCLEOTIDE SEQUENCE</scope>
    <source>
        <strain evidence="1">NBRC 107355</strain>
    </source>
</reference>
<dbReference type="Proteomes" id="UP000612808">
    <property type="component" value="Unassembled WGS sequence"/>
</dbReference>
<dbReference type="EMBL" id="BOMB01000024">
    <property type="protein sequence ID" value="GID13554.1"/>
    <property type="molecule type" value="Genomic_DNA"/>
</dbReference>
<dbReference type="RefSeq" id="WP_203660682.1">
    <property type="nucleotide sequence ID" value="NZ_BAAAZM010000011.1"/>
</dbReference>
<accession>A0A8J3JB57</accession>
<evidence type="ECO:0000313" key="2">
    <source>
        <dbReference type="Proteomes" id="UP000612808"/>
    </source>
</evidence>
<organism evidence="1 2">
    <name type="scientific">Actinocatenispora rupis</name>
    <dbReference type="NCBI Taxonomy" id="519421"/>
    <lineage>
        <taxon>Bacteria</taxon>
        <taxon>Bacillati</taxon>
        <taxon>Actinomycetota</taxon>
        <taxon>Actinomycetes</taxon>
        <taxon>Micromonosporales</taxon>
        <taxon>Micromonosporaceae</taxon>
        <taxon>Actinocatenispora</taxon>
    </lineage>
</organism>
<protein>
    <submittedName>
        <fullName evidence="1">Uncharacterized protein</fullName>
    </submittedName>
</protein>
<evidence type="ECO:0000313" key="1">
    <source>
        <dbReference type="EMBL" id="GID13554.1"/>
    </source>
</evidence>
<gene>
    <name evidence="1" type="ORF">Aru02nite_44430</name>
</gene>
<name>A0A8J3JB57_9ACTN</name>
<dbReference type="AlphaFoldDB" id="A0A8J3JB57"/>
<sequence>MTLSRARSSAEAHLYMRLQACEVCGATQFSPDSSVVMVDGELASRYTGICPQCGTVREFTFLLPDEVIFPNEEEPEFGDDQPSELLDPGEWLWLADASAGAAPAQPDGLSAQARQEALIDLRTAAAAVGEVLKFIPDGAEEVPSEAFRSPRGRAVYAQEPGRFRRGRLEVVQTTYRDISDRFVS</sequence>
<proteinExistence type="predicted"/>
<comment type="caution">
    <text evidence="1">The sequence shown here is derived from an EMBL/GenBank/DDBJ whole genome shotgun (WGS) entry which is preliminary data.</text>
</comment>
<keyword evidence="2" id="KW-1185">Reference proteome</keyword>